<gene>
    <name evidence="1" type="ORF">Pint_05425</name>
</gene>
<organism evidence="1 2">
    <name type="scientific">Pistacia integerrima</name>
    <dbReference type="NCBI Taxonomy" id="434235"/>
    <lineage>
        <taxon>Eukaryota</taxon>
        <taxon>Viridiplantae</taxon>
        <taxon>Streptophyta</taxon>
        <taxon>Embryophyta</taxon>
        <taxon>Tracheophyta</taxon>
        <taxon>Spermatophyta</taxon>
        <taxon>Magnoliopsida</taxon>
        <taxon>eudicotyledons</taxon>
        <taxon>Gunneridae</taxon>
        <taxon>Pentapetalae</taxon>
        <taxon>rosids</taxon>
        <taxon>malvids</taxon>
        <taxon>Sapindales</taxon>
        <taxon>Anacardiaceae</taxon>
        <taxon>Pistacia</taxon>
    </lineage>
</organism>
<comment type="caution">
    <text evidence="1">The sequence shown here is derived from an EMBL/GenBank/DDBJ whole genome shotgun (WGS) entry which is preliminary data.</text>
</comment>
<dbReference type="Proteomes" id="UP001163603">
    <property type="component" value="Chromosome 3"/>
</dbReference>
<evidence type="ECO:0000313" key="2">
    <source>
        <dbReference type="Proteomes" id="UP001163603"/>
    </source>
</evidence>
<evidence type="ECO:0000313" key="1">
    <source>
        <dbReference type="EMBL" id="KAJ0045349.1"/>
    </source>
</evidence>
<sequence>MAASSKALIPETLTGNEDWTIVLPRHGKQRRNSPRIITPKEQQKPWCPSEIESDPHRESMLFQRMLNCIKKMESSQFYQNFVDQIQTPEVNMQMVIYGIGSIELYEPPRLQLSLAILMKRKFSWVGDIEVFDPILSATEARVLEALGCSVLSVNEQGRRCAMKPTLFFMPHCEAELYNNLLQANWGVMLKHMVVFGNSFEMYHQHVTEFKSSTIVNTAKHVLAVRRFSNEFGIDVISDDYFAAFHDSGWHFFNPDLGIELQLI</sequence>
<keyword evidence="2" id="KW-1185">Reference proteome</keyword>
<dbReference type="EMBL" id="CM047738">
    <property type="protein sequence ID" value="KAJ0045349.1"/>
    <property type="molecule type" value="Genomic_DNA"/>
</dbReference>
<reference evidence="2" key="1">
    <citation type="journal article" date="2023" name="G3 (Bethesda)">
        <title>Genome assembly and association tests identify interacting loci associated with vigor, precocity, and sex in interspecific pistachio rootstocks.</title>
        <authorList>
            <person name="Palmer W."/>
            <person name="Jacygrad E."/>
            <person name="Sagayaradj S."/>
            <person name="Cavanaugh K."/>
            <person name="Han R."/>
            <person name="Bertier L."/>
            <person name="Beede B."/>
            <person name="Kafkas S."/>
            <person name="Golino D."/>
            <person name="Preece J."/>
            <person name="Michelmore R."/>
        </authorList>
    </citation>
    <scope>NUCLEOTIDE SEQUENCE [LARGE SCALE GENOMIC DNA]</scope>
</reference>
<proteinExistence type="predicted"/>
<name>A0ACC0Z4W0_9ROSI</name>
<protein>
    <submittedName>
        <fullName evidence="1">Uncharacterized protein</fullName>
    </submittedName>
</protein>
<accession>A0ACC0Z4W0</accession>